<dbReference type="SUPFAM" id="SSF54427">
    <property type="entry name" value="NTF2-like"/>
    <property type="match status" value="1"/>
</dbReference>
<reference evidence="3" key="1">
    <citation type="submission" date="2016-11" db="EMBL/GenBank/DDBJ databases">
        <authorList>
            <person name="Varghese N."/>
            <person name="Submissions S."/>
        </authorList>
    </citation>
    <scope>NUCLEOTIDE SEQUENCE [LARGE SCALE GENOMIC DNA]</scope>
    <source>
        <strain evidence="3">DSM 28223</strain>
    </source>
</reference>
<evidence type="ECO:0000313" key="3">
    <source>
        <dbReference type="Proteomes" id="UP000184211"/>
    </source>
</evidence>
<keyword evidence="3" id="KW-1185">Reference proteome</keyword>
<protein>
    <recommendedName>
        <fullName evidence="4">SnoaL-like domain-containing protein</fullName>
    </recommendedName>
</protein>
<evidence type="ECO:0008006" key="4">
    <source>
        <dbReference type="Google" id="ProtNLM"/>
    </source>
</evidence>
<accession>A0A1M5UWR0</accession>
<evidence type="ECO:0000256" key="1">
    <source>
        <dbReference type="SAM" id="SignalP"/>
    </source>
</evidence>
<proteinExistence type="predicted"/>
<dbReference type="Proteomes" id="UP000184211">
    <property type="component" value="Unassembled WGS sequence"/>
</dbReference>
<name>A0A1M5UWR0_9RHOB</name>
<dbReference type="InterPro" id="IPR032710">
    <property type="entry name" value="NTF2-like_dom_sf"/>
</dbReference>
<dbReference type="STRING" id="870908.SAMN04488044_2983"/>
<sequence>MRLFKLTRLPSLALAGALLSVPTISSAEITTDDILSGYKTNAALAQFYRWFQYYERPEGGIENALGILADDIFVKSTLGEANGHDEYRSRVESLPKEWKNSHQVQSVGVTVGPDAAISLTAEIIYQNVGVLPDGATRTAPLAYEMLLTDLDGALPKISTVTIGGQNSSTDVPYQDAYAENRVRSLIHYWLSIIENPARDASPFRNILAESPKINFSSGLIEDYDGLAVWLAGPGSQVKASTHIIEDLEVADLDGGLWQATMIFDWAGILPDGAELSAKTKHTWVIENDVTEPFARIQQVDVEVLQPFQPRR</sequence>
<organism evidence="2 3">
    <name type="scientific">Cognatishimia maritima</name>
    <dbReference type="NCBI Taxonomy" id="870908"/>
    <lineage>
        <taxon>Bacteria</taxon>
        <taxon>Pseudomonadati</taxon>
        <taxon>Pseudomonadota</taxon>
        <taxon>Alphaproteobacteria</taxon>
        <taxon>Rhodobacterales</taxon>
        <taxon>Paracoccaceae</taxon>
        <taxon>Cognatishimia</taxon>
    </lineage>
</organism>
<keyword evidence="1" id="KW-0732">Signal</keyword>
<dbReference type="AlphaFoldDB" id="A0A1M5UWR0"/>
<dbReference type="OrthoDB" id="870676at2"/>
<dbReference type="EMBL" id="FQWM01000007">
    <property type="protein sequence ID" value="SHH67360.1"/>
    <property type="molecule type" value="Genomic_DNA"/>
</dbReference>
<feature type="chain" id="PRO_5013246037" description="SnoaL-like domain-containing protein" evidence="1">
    <location>
        <begin position="28"/>
        <end position="311"/>
    </location>
</feature>
<feature type="signal peptide" evidence="1">
    <location>
        <begin position="1"/>
        <end position="27"/>
    </location>
</feature>
<gene>
    <name evidence="2" type="ORF">SAMN04488044_2983</name>
</gene>
<evidence type="ECO:0000313" key="2">
    <source>
        <dbReference type="EMBL" id="SHH67360.1"/>
    </source>
</evidence>
<dbReference type="RefSeq" id="WP_072793830.1">
    <property type="nucleotide sequence ID" value="NZ_FQWM01000007.1"/>
</dbReference>